<dbReference type="OMA" id="CEATDML"/>
<name>F0VN69_NEOCL</name>
<feature type="compositionally biased region" description="Basic and acidic residues" evidence="1">
    <location>
        <begin position="330"/>
        <end position="372"/>
    </location>
</feature>
<gene>
    <name evidence="3" type="ORF">BN1204_055900</name>
    <name evidence="2" type="ORF">NCLIV_055900</name>
</gene>
<feature type="compositionally biased region" description="Polar residues" evidence="1">
    <location>
        <begin position="208"/>
        <end position="223"/>
    </location>
</feature>
<dbReference type="RefSeq" id="XP_003885193.1">
    <property type="nucleotide sequence ID" value="XM_003885144.1"/>
</dbReference>
<dbReference type="Proteomes" id="UP000007494">
    <property type="component" value="Chromosome XI"/>
</dbReference>
<organism evidence="2 4">
    <name type="scientific">Neospora caninum (strain Liverpool)</name>
    <dbReference type="NCBI Taxonomy" id="572307"/>
    <lineage>
        <taxon>Eukaryota</taxon>
        <taxon>Sar</taxon>
        <taxon>Alveolata</taxon>
        <taxon>Apicomplexa</taxon>
        <taxon>Conoidasida</taxon>
        <taxon>Coccidia</taxon>
        <taxon>Eucoccidiorida</taxon>
        <taxon>Eimeriorina</taxon>
        <taxon>Sarcocystidae</taxon>
        <taxon>Neospora</taxon>
    </lineage>
</organism>
<evidence type="ECO:0000256" key="1">
    <source>
        <dbReference type="SAM" id="MobiDB-lite"/>
    </source>
</evidence>
<dbReference type="EMBL" id="FR823392">
    <property type="protein sequence ID" value="CBZ55165.1"/>
    <property type="molecule type" value="Genomic_DNA"/>
</dbReference>
<reference evidence="3" key="4">
    <citation type="journal article" date="2015" name="PLoS ONE">
        <title>Comprehensive Evaluation of Toxoplasma gondii VEG and Neospora caninum LIV Genomes with Tachyzoite Stage Transcriptome and Proteome Defines Novel Transcript Features.</title>
        <authorList>
            <person name="Ramaprasad A."/>
            <person name="Mourier T."/>
            <person name="Naeem R."/>
            <person name="Malas T.B."/>
            <person name="Moussa E."/>
            <person name="Panigrahi A."/>
            <person name="Vermont S.J."/>
            <person name="Otto T.D."/>
            <person name="Wastling J."/>
            <person name="Pain A."/>
        </authorList>
    </citation>
    <scope>NUCLEOTIDE SEQUENCE</scope>
    <source>
        <strain evidence="3">Liverpool</strain>
    </source>
</reference>
<dbReference type="AlphaFoldDB" id="F0VN69"/>
<dbReference type="VEuPathDB" id="ToxoDB:NCLIV_055900"/>
<evidence type="ECO:0000313" key="3">
    <source>
        <dbReference type="EMBL" id="CEL69892.1"/>
    </source>
</evidence>
<dbReference type="EMBL" id="LN714486">
    <property type="protein sequence ID" value="CEL69892.1"/>
    <property type="molecule type" value="Genomic_DNA"/>
</dbReference>
<feature type="compositionally biased region" description="Polar residues" evidence="1">
    <location>
        <begin position="282"/>
        <end position="298"/>
    </location>
</feature>
<dbReference type="InParanoid" id="F0VN69"/>
<reference evidence="2" key="2">
    <citation type="submission" date="2011-03" db="EMBL/GenBank/DDBJ databases">
        <title>Comparative genomics and transcriptomics of Neospora caninum and Toxoplasma gondii.</title>
        <authorList>
            <person name="Reid A.J."/>
            <person name="Sohal A."/>
            <person name="Harris D."/>
            <person name="Quail M."/>
            <person name="Sanders M."/>
            <person name="Berriman M."/>
            <person name="Wastling J.M."/>
            <person name="Pain A."/>
        </authorList>
    </citation>
    <scope>NUCLEOTIDE SEQUENCE</scope>
    <source>
        <strain evidence="2">Liverpool</strain>
    </source>
</reference>
<feature type="compositionally biased region" description="Basic and acidic residues" evidence="1">
    <location>
        <begin position="263"/>
        <end position="276"/>
    </location>
</feature>
<dbReference type="eggNOG" id="ENOG502R0AP">
    <property type="taxonomic scope" value="Eukaryota"/>
</dbReference>
<feature type="compositionally biased region" description="Low complexity" evidence="1">
    <location>
        <begin position="109"/>
        <end position="127"/>
    </location>
</feature>
<reference evidence="2" key="1">
    <citation type="submission" date="2011-02" db="EMBL/GenBank/DDBJ databases">
        <authorList>
            <person name="Aslett M."/>
        </authorList>
    </citation>
    <scope>NUCLEOTIDE SEQUENCE</scope>
    <source>
        <strain evidence="2">Liverpool</strain>
    </source>
</reference>
<dbReference type="OrthoDB" id="345771at2759"/>
<sequence>MDVFFFCRAAGCCKDPPVEEAQPTWWLQTKAEPGEDCPASAQDARQDRASTTIGREGLAADGLPLALHARLRHIQSVQQFHLWRLRGLEAHVRMLRAEKMRLERGEGCASSGAPSGQAPSASAPAPAEQKIPVGAASRSLSTVAETESREETPTAQTQAVGAAVASEVRAERTTAKKYAGGKSPQLEFPTYERSVSVSTTLPSTPATNASSCTGTPASFTSRSISREVEGRCLPRSGPAGSGKPETALGAARAEESAAQNAGETKDGASEGFDRRFPGASEQAGSVPQTRPTEANGTDSKVGAEPDAAAAVAPPASEADERRVTTLHAAAGEEARAGSETERKDERERKNERERKDGRESVGPRESSVRAEQKCMGGGAAGRREVTDLTTQVTDAGEFYQEANDAERI</sequence>
<evidence type="ECO:0000313" key="2">
    <source>
        <dbReference type="EMBL" id="CBZ55165.1"/>
    </source>
</evidence>
<feature type="compositionally biased region" description="Low complexity" evidence="1">
    <location>
        <begin position="247"/>
        <end position="261"/>
    </location>
</feature>
<dbReference type="GeneID" id="13446880"/>
<feature type="region of interest" description="Disordered" evidence="1">
    <location>
        <begin position="199"/>
        <end position="387"/>
    </location>
</feature>
<reference evidence="4" key="3">
    <citation type="journal article" date="2012" name="PLoS Pathog.">
        <title>Comparative genomics of the apicomplexan parasites Toxoplasma gondii and Neospora caninum: Coccidia differing in host range and transmission strategy.</title>
        <authorList>
            <person name="Reid A.J."/>
            <person name="Vermont S.J."/>
            <person name="Cotton J.A."/>
            <person name="Harris D."/>
            <person name="Hill-Cawthorne G.A."/>
            <person name="Konen-Waisman S."/>
            <person name="Latham S.M."/>
            <person name="Mourier T."/>
            <person name="Norton R."/>
            <person name="Quail M.A."/>
            <person name="Sanders M."/>
            <person name="Shanmugam D."/>
            <person name="Sohal A."/>
            <person name="Wasmuth J.D."/>
            <person name="Brunk B."/>
            <person name="Grigg M.E."/>
            <person name="Howard J.C."/>
            <person name="Parkinson J."/>
            <person name="Roos D.S."/>
            <person name="Trees A.J."/>
            <person name="Berriman M."/>
            <person name="Pain A."/>
            <person name="Wastling J.M."/>
        </authorList>
    </citation>
    <scope>NUCLEOTIDE SEQUENCE [LARGE SCALE GENOMIC DNA]</scope>
    <source>
        <strain evidence="4">Liverpool</strain>
    </source>
</reference>
<protein>
    <submittedName>
        <fullName evidence="2">Uncharacterized protein</fullName>
    </submittedName>
</protein>
<evidence type="ECO:0000313" key="4">
    <source>
        <dbReference type="Proteomes" id="UP000007494"/>
    </source>
</evidence>
<proteinExistence type="predicted"/>
<keyword evidence="4" id="KW-1185">Reference proteome</keyword>
<accession>F0VN69</accession>
<feature type="compositionally biased region" description="Low complexity" evidence="1">
    <location>
        <begin position="304"/>
        <end position="316"/>
    </location>
</feature>
<feature type="region of interest" description="Disordered" evidence="1">
    <location>
        <begin position="106"/>
        <end position="166"/>
    </location>
</feature>
<feature type="compositionally biased region" description="Low complexity" evidence="1">
    <location>
        <begin position="154"/>
        <end position="165"/>
    </location>
</feature>